<protein>
    <submittedName>
        <fullName evidence="1">DUF2993 domain-containing protein</fullName>
    </submittedName>
</protein>
<dbReference type="EMBL" id="JADPRT010000015">
    <property type="protein sequence ID" value="MBF9072292.1"/>
    <property type="molecule type" value="Genomic_DNA"/>
</dbReference>
<keyword evidence="2" id="KW-1185">Reference proteome</keyword>
<organism evidence="1 2">
    <name type="scientific">Streptacidiphilus fuscans</name>
    <dbReference type="NCBI Taxonomy" id="2789292"/>
    <lineage>
        <taxon>Bacteria</taxon>
        <taxon>Bacillati</taxon>
        <taxon>Actinomycetota</taxon>
        <taxon>Actinomycetes</taxon>
        <taxon>Kitasatosporales</taxon>
        <taxon>Streptomycetaceae</taxon>
        <taxon>Streptacidiphilus</taxon>
    </lineage>
</organism>
<dbReference type="AlphaFoldDB" id="A0A931B9Z9"/>
<sequence length="220" mass="22700">MRNLRRLLITLVIIFGLFVVADRVAVRVAENEAASKIQSSQGLAQKPDVSIGGFPFLTQLIGSKLDQVKVQASDMKVKGSSVQLVSLNATLSGVQISNNYSSAVADSATGTGYLTYSDLSKALPNNTTIGYGGAPGKVKVSTTINGTKVSGTADISVVSGGSVQLNNLDTGDPLTSFLANVFSPQIPLTGLPYGLQLQSISADQDGVAVTVTGTDVHLNG</sequence>
<dbReference type="RefSeq" id="WP_196197446.1">
    <property type="nucleotide sequence ID" value="NZ_JADPRT010000015.1"/>
</dbReference>
<proteinExistence type="predicted"/>
<evidence type="ECO:0000313" key="2">
    <source>
        <dbReference type="Proteomes" id="UP000657385"/>
    </source>
</evidence>
<dbReference type="Pfam" id="PF11209">
    <property type="entry name" value="LmeA"/>
    <property type="match status" value="1"/>
</dbReference>
<reference evidence="1" key="1">
    <citation type="submission" date="2020-11" db="EMBL/GenBank/DDBJ databases">
        <title>Isolation and identification of active actinomycetes.</title>
        <authorList>
            <person name="Yu B."/>
        </authorList>
    </citation>
    <scope>NUCLEOTIDE SEQUENCE</scope>
    <source>
        <strain evidence="1">NEAU-YB345</strain>
    </source>
</reference>
<gene>
    <name evidence="1" type="ORF">I2501_30130</name>
</gene>
<dbReference type="Proteomes" id="UP000657385">
    <property type="component" value="Unassembled WGS sequence"/>
</dbReference>
<evidence type="ECO:0000313" key="1">
    <source>
        <dbReference type="EMBL" id="MBF9072292.1"/>
    </source>
</evidence>
<accession>A0A931B9Z9</accession>
<name>A0A931B9Z9_9ACTN</name>
<dbReference type="InterPro" id="IPR021373">
    <property type="entry name" value="DUF2993"/>
</dbReference>
<comment type="caution">
    <text evidence="1">The sequence shown here is derived from an EMBL/GenBank/DDBJ whole genome shotgun (WGS) entry which is preliminary data.</text>
</comment>